<gene>
    <name evidence="1" type="ORF">HPB50_019701</name>
</gene>
<evidence type="ECO:0000313" key="1">
    <source>
        <dbReference type="EMBL" id="KAH6930823.1"/>
    </source>
</evidence>
<name>A0ACB7S7G4_HYAAI</name>
<evidence type="ECO:0000313" key="2">
    <source>
        <dbReference type="Proteomes" id="UP000821845"/>
    </source>
</evidence>
<sequence length="77" mass="8236">MSPPYSEQLALAPSKCATALSPRHTEAPDPSPNPTSTTADSSNTTDTTLAAWPHAINATACRDNVVHDIQPSRRFFT</sequence>
<comment type="caution">
    <text evidence="1">The sequence shown here is derived from an EMBL/GenBank/DDBJ whole genome shotgun (WGS) entry which is preliminary data.</text>
</comment>
<accession>A0ACB7S7G4</accession>
<dbReference type="Proteomes" id="UP000821845">
    <property type="component" value="Chromosome 5"/>
</dbReference>
<protein>
    <submittedName>
        <fullName evidence="1">Uncharacterized protein</fullName>
    </submittedName>
</protein>
<organism evidence="1 2">
    <name type="scientific">Hyalomma asiaticum</name>
    <name type="common">Tick</name>
    <dbReference type="NCBI Taxonomy" id="266040"/>
    <lineage>
        <taxon>Eukaryota</taxon>
        <taxon>Metazoa</taxon>
        <taxon>Ecdysozoa</taxon>
        <taxon>Arthropoda</taxon>
        <taxon>Chelicerata</taxon>
        <taxon>Arachnida</taxon>
        <taxon>Acari</taxon>
        <taxon>Parasitiformes</taxon>
        <taxon>Ixodida</taxon>
        <taxon>Ixodoidea</taxon>
        <taxon>Ixodidae</taxon>
        <taxon>Hyalomminae</taxon>
        <taxon>Hyalomma</taxon>
    </lineage>
</organism>
<keyword evidence="2" id="KW-1185">Reference proteome</keyword>
<reference evidence="1" key="1">
    <citation type="submission" date="2020-05" db="EMBL/GenBank/DDBJ databases">
        <title>Large-scale comparative analyses of tick genomes elucidate their genetic diversity and vector capacities.</title>
        <authorList>
            <person name="Jia N."/>
            <person name="Wang J."/>
            <person name="Shi W."/>
            <person name="Du L."/>
            <person name="Sun Y."/>
            <person name="Zhan W."/>
            <person name="Jiang J."/>
            <person name="Wang Q."/>
            <person name="Zhang B."/>
            <person name="Ji P."/>
            <person name="Sakyi L.B."/>
            <person name="Cui X."/>
            <person name="Yuan T."/>
            <person name="Jiang B."/>
            <person name="Yang W."/>
            <person name="Lam T.T.-Y."/>
            <person name="Chang Q."/>
            <person name="Ding S."/>
            <person name="Wang X."/>
            <person name="Zhu J."/>
            <person name="Ruan X."/>
            <person name="Zhao L."/>
            <person name="Wei J."/>
            <person name="Que T."/>
            <person name="Du C."/>
            <person name="Cheng J."/>
            <person name="Dai P."/>
            <person name="Han X."/>
            <person name="Huang E."/>
            <person name="Gao Y."/>
            <person name="Liu J."/>
            <person name="Shao H."/>
            <person name="Ye R."/>
            <person name="Li L."/>
            <person name="Wei W."/>
            <person name="Wang X."/>
            <person name="Wang C."/>
            <person name="Yang T."/>
            <person name="Huo Q."/>
            <person name="Li W."/>
            <person name="Guo W."/>
            <person name="Chen H."/>
            <person name="Zhou L."/>
            <person name="Ni X."/>
            <person name="Tian J."/>
            <person name="Zhou Y."/>
            <person name="Sheng Y."/>
            <person name="Liu T."/>
            <person name="Pan Y."/>
            <person name="Xia L."/>
            <person name="Li J."/>
            <person name="Zhao F."/>
            <person name="Cao W."/>
        </authorList>
    </citation>
    <scope>NUCLEOTIDE SEQUENCE</scope>
    <source>
        <strain evidence="1">Hyas-2018</strain>
    </source>
</reference>
<proteinExistence type="predicted"/>
<dbReference type="EMBL" id="CM023485">
    <property type="protein sequence ID" value="KAH6930823.1"/>
    <property type="molecule type" value="Genomic_DNA"/>
</dbReference>